<name>A0A081BSY0_9BACT</name>
<dbReference type="STRING" id="1499966.U14_05798"/>
<dbReference type="Proteomes" id="UP000030700">
    <property type="component" value="Unassembled WGS sequence"/>
</dbReference>
<protein>
    <submittedName>
        <fullName evidence="1">Uncharacterized protein</fullName>
    </submittedName>
</protein>
<gene>
    <name evidence="1" type="ORF">U14_05798</name>
</gene>
<accession>A0A081BSY0</accession>
<proteinExistence type="predicted"/>
<sequence length="717" mass="84480">MPNSQAFEIEAYLKDVVATTSVRESEDSFLLDEEADHTLLIVPREYQSAITTFESPLMEYIRNLQVKLTRIPKEISFINSIYSLTNGDIIDLLDSKKGDQVRSQLFRLLHPLVKKSRHSHNAYSNGKEEHEIQQVLNRCYLVLFSNFSQMQSAIIQGIIYDIERQGVHLPIQSSTELDIIAQQYRPIVQNQAVIIRNMFRHLFPEYIPPDNIHVLELCFLGLLEEIQRQFKEFLETDEQLLQMLSRIKVAQDELLNVKDPNLRNVLAKMERIQNQFHDIYNQRWRDGILNDIISIFFYHARFTAYLENKGKISKKRRYFLASFEHLLNNYEDFYNETLVAHVERLMEEYRLVDQQGYAFVRQHIVAGKMKKIFQTILDADRFSVLSEMIVTGEFSKGPESFKKIAHAEELEKMRRELRHKHETQAEILSYIDKLWDIVDELQELLVSEIFTKWKDPLNIILNTYYQELFWFHACFSTYTVDAFPNKALLFHELELFSRPYREALQIFSDRIFKCLESLSQQVYSFRDRAGDFNLLYTGILGIELKKEENQFQFELYTPAKVKQVAQRLVTLQEHYVQSLNETAITLSAAKLSPGAAQEQQKNHRLYTDEIVKTANYLAEEREILMYCGSRKLFTGPQFVEDDFAHYYHEVLDIYEHGINLLHANSLEPLDSILELKSLRERAQIEVVYERYSEVVKYKALKKAWQLSRKKEMLGGNA</sequence>
<organism evidence="1">
    <name type="scientific">Candidatus Moduliflexus flocculans</name>
    <dbReference type="NCBI Taxonomy" id="1499966"/>
    <lineage>
        <taxon>Bacteria</taxon>
        <taxon>Candidatus Moduliflexota</taxon>
        <taxon>Candidatus Moduliflexia</taxon>
        <taxon>Candidatus Moduliflexales</taxon>
        <taxon>Candidatus Moduliflexaceae</taxon>
    </lineage>
</organism>
<evidence type="ECO:0000313" key="2">
    <source>
        <dbReference type="Proteomes" id="UP000030700"/>
    </source>
</evidence>
<keyword evidence="2" id="KW-1185">Reference proteome</keyword>
<evidence type="ECO:0000313" key="1">
    <source>
        <dbReference type="EMBL" id="GAK54511.1"/>
    </source>
</evidence>
<reference evidence="1" key="1">
    <citation type="journal article" date="2015" name="PeerJ">
        <title>First genomic representation of candidate bacterial phylum KSB3 points to enhanced environmental sensing as a trigger of wastewater bulking.</title>
        <authorList>
            <person name="Sekiguchi Y."/>
            <person name="Ohashi A."/>
            <person name="Parks D.H."/>
            <person name="Yamauchi T."/>
            <person name="Tyson G.W."/>
            <person name="Hugenholtz P."/>
        </authorList>
    </citation>
    <scope>NUCLEOTIDE SEQUENCE [LARGE SCALE GENOMIC DNA]</scope>
</reference>
<dbReference type="AlphaFoldDB" id="A0A081BSY0"/>
<dbReference type="EMBL" id="DF820461">
    <property type="protein sequence ID" value="GAK54511.1"/>
    <property type="molecule type" value="Genomic_DNA"/>
</dbReference>
<dbReference type="HOGENOM" id="CLU_386198_0_0_0"/>